<sequence>FSFIKKAEVRTHLMRIENIRNYANRKKENNEIAIFYSLIAFTGEHERIQFSHSA</sequence>
<name>A0A915A5E2_PARUN</name>
<reference evidence="2" key="1">
    <citation type="submission" date="2022-11" db="UniProtKB">
        <authorList>
            <consortium name="WormBaseParasite"/>
        </authorList>
    </citation>
    <scope>IDENTIFICATION</scope>
</reference>
<dbReference type="WBParaSite" id="PgR001X_g224_t01">
    <property type="protein sequence ID" value="PgR001X_g224_t01"/>
    <property type="gene ID" value="PgR001X_g224"/>
</dbReference>
<evidence type="ECO:0000313" key="2">
    <source>
        <dbReference type="WBParaSite" id="PgR001X_g224_t01"/>
    </source>
</evidence>
<dbReference type="AlphaFoldDB" id="A0A915A5E2"/>
<organism evidence="1 2">
    <name type="scientific">Parascaris univalens</name>
    <name type="common">Nematode worm</name>
    <dbReference type="NCBI Taxonomy" id="6257"/>
    <lineage>
        <taxon>Eukaryota</taxon>
        <taxon>Metazoa</taxon>
        <taxon>Ecdysozoa</taxon>
        <taxon>Nematoda</taxon>
        <taxon>Chromadorea</taxon>
        <taxon>Rhabditida</taxon>
        <taxon>Spirurina</taxon>
        <taxon>Ascaridomorpha</taxon>
        <taxon>Ascaridoidea</taxon>
        <taxon>Ascarididae</taxon>
        <taxon>Parascaris</taxon>
    </lineage>
</organism>
<protein>
    <submittedName>
        <fullName evidence="2">Uncharacterized protein</fullName>
    </submittedName>
</protein>
<dbReference type="Proteomes" id="UP000887569">
    <property type="component" value="Unplaced"/>
</dbReference>
<evidence type="ECO:0000313" key="1">
    <source>
        <dbReference type="Proteomes" id="UP000887569"/>
    </source>
</evidence>
<keyword evidence="1" id="KW-1185">Reference proteome</keyword>
<proteinExistence type="predicted"/>
<accession>A0A915A5E2</accession>